<comment type="caution">
    <text evidence="1">The sequence shown here is derived from an EMBL/GenBank/DDBJ whole genome shotgun (WGS) entry which is preliminary data.</text>
</comment>
<gene>
    <name evidence="1" type="ORF">BO223_11360</name>
</gene>
<evidence type="ECO:0000313" key="2">
    <source>
        <dbReference type="Proteomes" id="UP000186758"/>
    </source>
</evidence>
<sequence length="233" mass="26763">MTSDNLTADRRSGRPGRFDGIRRLCHTADMKYTILETLSDTLAHVKTAEGDYMLETVRFPRDQKDLFDWMMQGKSMPEIEEECLQQVQTLGKELDLLQLAGPESHLVKPLRYEIMKIPGGTGWQAEILKPRLMPLSVLRRYHTLTPGEESLLANQLAAALREAKKARLHKNRVLESDVYVAQEHEFLLDLTGLDWPVVPQEECDTLETLVDVVRDPDLRQRLRRQPLFGDVSE</sequence>
<proteinExistence type="predicted"/>
<evidence type="ECO:0000313" key="1">
    <source>
        <dbReference type="EMBL" id="OLU43620.1"/>
    </source>
</evidence>
<dbReference type="AlphaFoldDB" id="A0A1Q9YHL7"/>
<organism evidence="1 2">
    <name type="scientific">Faecalibaculum rodentium</name>
    <dbReference type="NCBI Taxonomy" id="1702221"/>
    <lineage>
        <taxon>Bacteria</taxon>
        <taxon>Bacillati</taxon>
        <taxon>Bacillota</taxon>
        <taxon>Erysipelotrichia</taxon>
        <taxon>Erysipelotrichales</taxon>
        <taxon>Erysipelotrichaceae</taxon>
        <taxon>Faecalibaculum</taxon>
    </lineage>
</organism>
<protein>
    <submittedName>
        <fullName evidence="1">Uncharacterized protein</fullName>
    </submittedName>
</protein>
<accession>A0A1Q9YHL7</accession>
<dbReference type="Proteomes" id="UP000186758">
    <property type="component" value="Unassembled WGS sequence"/>
</dbReference>
<reference evidence="1 2" key="1">
    <citation type="submission" date="2016-11" db="EMBL/GenBank/DDBJ databases">
        <title>Description of two novel members of the family Erysipelotrichaceae: Ileibacterium lipovorans gen. nov., sp. nov. and Dubosiella newyorkensis, gen. nov., sp. nov.</title>
        <authorList>
            <person name="Cox L.M."/>
            <person name="Sohn J."/>
            <person name="Tyrrell K.L."/>
            <person name="Citron D.M."/>
            <person name="Lawson P.A."/>
            <person name="Patel N.B."/>
            <person name="Iizumi T."/>
            <person name="Perez-Perez G.I."/>
            <person name="Goldstein E.J."/>
            <person name="Blaser M.J."/>
        </authorList>
    </citation>
    <scope>NUCLEOTIDE SEQUENCE [LARGE SCALE GENOMIC DNA]</scope>
    <source>
        <strain evidence="1 2">NYU-BL-K8</strain>
    </source>
</reference>
<dbReference type="EMBL" id="MPJZ01000097">
    <property type="protein sequence ID" value="OLU43620.1"/>
    <property type="molecule type" value="Genomic_DNA"/>
</dbReference>
<name>A0A1Q9YHL7_9FIRM</name>